<dbReference type="Gene3D" id="2.30.42.10">
    <property type="match status" value="3"/>
</dbReference>
<feature type="compositionally biased region" description="Basic and acidic residues" evidence="2">
    <location>
        <begin position="275"/>
        <end position="284"/>
    </location>
</feature>
<gene>
    <name evidence="5" type="primary">mucD_1</name>
    <name evidence="5" type="ORF">OJF2_12880</name>
</gene>
<name>A0A5B9VXJ1_9BACT</name>
<keyword evidence="5" id="KW-0645">Protease</keyword>
<dbReference type="GO" id="GO:0008236">
    <property type="term" value="F:serine-type peptidase activity"/>
    <property type="evidence" value="ECO:0007669"/>
    <property type="project" value="UniProtKB-KW"/>
</dbReference>
<feature type="signal peptide" evidence="3">
    <location>
        <begin position="1"/>
        <end position="29"/>
    </location>
</feature>
<feature type="compositionally biased region" description="Pro residues" evidence="2">
    <location>
        <begin position="150"/>
        <end position="174"/>
    </location>
</feature>
<feature type="chain" id="PRO_5023025998" evidence="3">
    <location>
        <begin position="30"/>
        <end position="499"/>
    </location>
</feature>
<dbReference type="Pfam" id="PF17820">
    <property type="entry name" value="PDZ_6"/>
    <property type="match status" value="2"/>
</dbReference>
<feature type="region of interest" description="Disordered" evidence="2">
    <location>
        <begin position="379"/>
        <end position="411"/>
    </location>
</feature>
<reference evidence="5 6" key="1">
    <citation type="submission" date="2019-08" db="EMBL/GenBank/DDBJ databases">
        <title>Deep-cultivation of Planctomycetes and their phenomic and genomic characterization uncovers novel biology.</title>
        <authorList>
            <person name="Wiegand S."/>
            <person name="Jogler M."/>
            <person name="Boedeker C."/>
            <person name="Pinto D."/>
            <person name="Vollmers J."/>
            <person name="Rivas-Marin E."/>
            <person name="Kohn T."/>
            <person name="Peeters S.H."/>
            <person name="Heuer A."/>
            <person name="Rast P."/>
            <person name="Oberbeckmann S."/>
            <person name="Bunk B."/>
            <person name="Jeske O."/>
            <person name="Meyerdierks A."/>
            <person name="Storesund J.E."/>
            <person name="Kallscheuer N."/>
            <person name="Luecker S."/>
            <person name="Lage O.M."/>
            <person name="Pohl T."/>
            <person name="Merkel B.J."/>
            <person name="Hornburger P."/>
            <person name="Mueller R.-W."/>
            <person name="Bruemmer F."/>
            <person name="Labrenz M."/>
            <person name="Spormann A.M."/>
            <person name="Op den Camp H."/>
            <person name="Overmann J."/>
            <person name="Amann R."/>
            <person name="Jetten M.S.M."/>
            <person name="Mascher T."/>
            <person name="Medema M.H."/>
            <person name="Devos D.P."/>
            <person name="Kaster A.-K."/>
            <person name="Ovreas L."/>
            <person name="Rohde M."/>
            <person name="Galperin M.Y."/>
            <person name="Jogler C."/>
        </authorList>
    </citation>
    <scope>NUCLEOTIDE SEQUENCE [LARGE SCALE GENOMIC DNA]</scope>
    <source>
        <strain evidence="5 6">OJF2</strain>
    </source>
</reference>
<dbReference type="SUPFAM" id="SSF50156">
    <property type="entry name" value="PDZ domain-like"/>
    <property type="match status" value="3"/>
</dbReference>
<feature type="domain" description="PDZ" evidence="4">
    <location>
        <begin position="411"/>
        <end position="487"/>
    </location>
</feature>
<evidence type="ECO:0000313" key="6">
    <source>
        <dbReference type="Proteomes" id="UP000324233"/>
    </source>
</evidence>
<feature type="domain" description="PDZ" evidence="4">
    <location>
        <begin position="175"/>
        <end position="239"/>
    </location>
</feature>
<dbReference type="RefSeq" id="WP_148592249.1">
    <property type="nucleotide sequence ID" value="NZ_CP042997.1"/>
</dbReference>
<dbReference type="EMBL" id="CP042997">
    <property type="protein sequence ID" value="QEH32804.1"/>
    <property type="molecule type" value="Genomic_DNA"/>
</dbReference>
<dbReference type="EC" id="3.4.21.107" evidence="5"/>
<keyword evidence="3" id="KW-0732">Signal</keyword>
<evidence type="ECO:0000256" key="3">
    <source>
        <dbReference type="SAM" id="SignalP"/>
    </source>
</evidence>
<organism evidence="5 6">
    <name type="scientific">Aquisphaera giovannonii</name>
    <dbReference type="NCBI Taxonomy" id="406548"/>
    <lineage>
        <taxon>Bacteria</taxon>
        <taxon>Pseudomonadati</taxon>
        <taxon>Planctomycetota</taxon>
        <taxon>Planctomycetia</taxon>
        <taxon>Isosphaerales</taxon>
        <taxon>Isosphaeraceae</taxon>
        <taxon>Aquisphaera</taxon>
    </lineage>
</organism>
<dbReference type="GO" id="GO:0006508">
    <property type="term" value="P:proteolysis"/>
    <property type="evidence" value="ECO:0007669"/>
    <property type="project" value="UniProtKB-KW"/>
</dbReference>
<evidence type="ECO:0000313" key="5">
    <source>
        <dbReference type="EMBL" id="QEH32804.1"/>
    </source>
</evidence>
<evidence type="ECO:0000259" key="4">
    <source>
        <dbReference type="PROSITE" id="PS50106"/>
    </source>
</evidence>
<dbReference type="PANTHER" id="PTHR22939:SF129">
    <property type="entry name" value="SERINE PROTEASE HTRA2, MITOCHONDRIAL"/>
    <property type="match status" value="1"/>
</dbReference>
<comment type="similarity">
    <text evidence="1">Belongs to the peptidase S1C family.</text>
</comment>
<dbReference type="InterPro" id="IPR041489">
    <property type="entry name" value="PDZ_6"/>
</dbReference>
<sequence length="499" mass="51284" precursor="true">MRVATGPVARMAMGAALAASLAASATAPAQQPQAKEGASIVVDGVVREVFRSPRQSRVDYIVLLEVNRAEYGRAPADRRRVLAPAPGDQVYVHLFQAIGNAGGGYNAIPEERSTIRAYLYPRSESGWVGAFPDWFDQVGGPPSGRGQNDPEPPAANPAPAPAPSSPSSPAPSAPTPDAEEPSGGILQRLGIRAEQVKVSGRLVLKILDVVPNSPAANAGFEKGDAIVGVNGDFITDLDHLGSSLAKGGPTATFTALNVRNGQTVPVKVDVGEILAQDRSRKPEPAPEPAPAARRSLGVKAEKVRAGIFATALRVTAVEDGSPAAKAGIEPGDVITAADDRKTSDVGDLEAAVQKSGPVLNLKVLDTRTRREVPVQVHMDGDVASGPRTPPVPGGPVNPIPGPASRPAPGGGASVRSLGIVVEAGTADLLPVVKVAQVTPGSPAAKAGIEPGDSIVGINDKVVFAPDLFEEALRTAGNSFVLNVLDVKTGRKTPVKIDLP</sequence>
<keyword evidence="5" id="KW-0378">Hydrolase</keyword>
<proteinExistence type="inferred from homology"/>
<dbReference type="InterPro" id="IPR036034">
    <property type="entry name" value="PDZ_sf"/>
</dbReference>
<dbReference type="AlphaFoldDB" id="A0A5B9VXJ1"/>
<dbReference type="PROSITE" id="PS50106">
    <property type="entry name" value="PDZ"/>
    <property type="match status" value="3"/>
</dbReference>
<dbReference type="Proteomes" id="UP000324233">
    <property type="component" value="Chromosome"/>
</dbReference>
<dbReference type="KEGG" id="agv:OJF2_12880"/>
<keyword evidence="6" id="KW-1185">Reference proteome</keyword>
<evidence type="ECO:0000256" key="1">
    <source>
        <dbReference type="ARBA" id="ARBA00010541"/>
    </source>
</evidence>
<dbReference type="PANTHER" id="PTHR22939">
    <property type="entry name" value="SERINE PROTEASE FAMILY S1C HTRA-RELATED"/>
    <property type="match status" value="1"/>
</dbReference>
<evidence type="ECO:0000256" key="2">
    <source>
        <dbReference type="SAM" id="MobiDB-lite"/>
    </source>
</evidence>
<accession>A0A5B9VXJ1</accession>
<feature type="domain" description="PDZ" evidence="4">
    <location>
        <begin position="296"/>
        <end position="367"/>
    </location>
</feature>
<feature type="compositionally biased region" description="Pro residues" evidence="2">
    <location>
        <begin position="387"/>
        <end position="405"/>
    </location>
</feature>
<dbReference type="InterPro" id="IPR001478">
    <property type="entry name" value="PDZ"/>
</dbReference>
<feature type="region of interest" description="Disordered" evidence="2">
    <location>
        <begin position="133"/>
        <end position="183"/>
    </location>
</feature>
<protein>
    <submittedName>
        <fullName evidence="5">Putative periplasmic serine endoprotease DegP-like</fullName>
        <ecNumber evidence="5">3.4.21.107</ecNumber>
    </submittedName>
</protein>
<dbReference type="Pfam" id="PF13180">
    <property type="entry name" value="PDZ_2"/>
    <property type="match status" value="1"/>
</dbReference>
<feature type="region of interest" description="Disordered" evidence="2">
    <location>
        <begin position="275"/>
        <end position="296"/>
    </location>
</feature>
<dbReference type="OrthoDB" id="259755at2"/>
<dbReference type="SMART" id="SM00228">
    <property type="entry name" value="PDZ"/>
    <property type="match status" value="3"/>
</dbReference>